<dbReference type="InterPro" id="IPR036961">
    <property type="entry name" value="Kinesin_motor_dom_sf"/>
</dbReference>
<evidence type="ECO:0000256" key="5">
    <source>
        <dbReference type="PROSITE-ProRule" id="PRU00782"/>
    </source>
</evidence>
<reference evidence="8" key="1">
    <citation type="submission" date="2022-11" db="UniProtKB">
        <authorList>
            <consortium name="WormBaseParasite"/>
        </authorList>
    </citation>
    <scope>IDENTIFICATION</scope>
</reference>
<keyword evidence="4" id="KW-0505">Motor protein</keyword>
<dbReference type="GO" id="GO:0016459">
    <property type="term" value="C:myosin complex"/>
    <property type="evidence" value="ECO:0007669"/>
    <property type="project" value="UniProtKB-KW"/>
</dbReference>
<evidence type="ECO:0000256" key="1">
    <source>
        <dbReference type="ARBA" id="ARBA00022741"/>
    </source>
</evidence>
<accession>A0A915L2W9</accession>
<dbReference type="SUPFAM" id="SSF52540">
    <property type="entry name" value="P-loop containing nucleoside triphosphate hydrolases"/>
    <property type="match status" value="1"/>
</dbReference>
<keyword evidence="5" id="KW-0009">Actin-binding</keyword>
<dbReference type="PROSITE" id="PS51456">
    <property type="entry name" value="MYOSIN_MOTOR"/>
    <property type="match status" value="1"/>
</dbReference>
<dbReference type="WBParaSite" id="nRc.2.0.1.t45418-RA">
    <property type="protein sequence ID" value="nRc.2.0.1.t45418-RA"/>
    <property type="gene ID" value="nRc.2.0.1.g45418"/>
</dbReference>
<dbReference type="Gene3D" id="1.20.120.720">
    <property type="entry name" value="Myosin VI head, motor domain, U50 subdomain"/>
    <property type="match status" value="1"/>
</dbReference>
<evidence type="ECO:0000313" key="7">
    <source>
        <dbReference type="Proteomes" id="UP000887565"/>
    </source>
</evidence>
<dbReference type="SMART" id="SM00242">
    <property type="entry name" value="MYSc"/>
    <property type="match status" value="1"/>
</dbReference>
<dbReference type="Gene3D" id="1.20.58.530">
    <property type="match status" value="1"/>
</dbReference>
<dbReference type="OMA" id="SHEPEFC"/>
<protein>
    <submittedName>
        <fullName evidence="8">Myosin motor domain-containing protein</fullName>
    </submittedName>
</protein>
<name>A0A915L2W9_ROMCU</name>
<evidence type="ECO:0000256" key="3">
    <source>
        <dbReference type="ARBA" id="ARBA00023123"/>
    </source>
</evidence>
<comment type="similarity">
    <text evidence="5">Belongs to the TRAFAC class myosin-kinesin ATPase superfamily. Myosin family.</text>
</comment>
<feature type="region of interest" description="Actin-binding" evidence="5">
    <location>
        <begin position="157"/>
        <end position="179"/>
    </location>
</feature>
<keyword evidence="1" id="KW-0547">Nucleotide-binding</keyword>
<dbReference type="InterPro" id="IPR051567">
    <property type="entry name" value="Unconventional_Myosin_ATPase"/>
</dbReference>
<dbReference type="PANTHER" id="PTHR22692:SF26">
    <property type="entry name" value="SH3 DOMAIN-CONTAINING PROTEIN"/>
    <property type="match status" value="1"/>
</dbReference>
<keyword evidence="3 5" id="KW-0518">Myosin</keyword>
<evidence type="ECO:0000313" key="8">
    <source>
        <dbReference type="WBParaSite" id="nRc.2.0.1.t45418-RA"/>
    </source>
</evidence>
<dbReference type="InterPro" id="IPR001609">
    <property type="entry name" value="Myosin_head_motor_dom-like"/>
</dbReference>
<feature type="domain" description="Myosin motor" evidence="6">
    <location>
        <begin position="1"/>
        <end position="223"/>
    </location>
</feature>
<dbReference type="Proteomes" id="UP000887565">
    <property type="component" value="Unplaced"/>
</dbReference>
<keyword evidence="2" id="KW-0067">ATP-binding</keyword>
<dbReference type="GO" id="GO:0003779">
    <property type="term" value="F:actin binding"/>
    <property type="evidence" value="ECO:0007669"/>
    <property type="project" value="UniProtKB-KW"/>
</dbReference>
<dbReference type="GO" id="GO:0005524">
    <property type="term" value="F:ATP binding"/>
    <property type="evidence" value="ECO:0007669"/>
    <property type="project" value="UniProtKB-KW"/>
</dbReference>
<evidence type="ECO:0000256" key="2">
    <source>
        <dbReference type="ARBA" id="ARBA00022840"/>
    </source>
</evidence>
<sequence length="223" mass="25879">FRIEQQEYAKEKIEWTSDIGRSSSDNQPILDILTKRSYGIFHLLDDECCFPKGTDESFLLKCHYNHIDNPLYSKSKSHEPEFCIRHFGGPVWYEVPGFLEKNRDTVKGQVTNLFKDNQNPVIAQMFKARSATVSLPIENDGKAQKSATVSSSFILSMNMLIQKLSKNKAHFIRCIKPNQDKIPSNFDLRFVSEQIRRLGFLDTVKLRRVGYPVKYVTKDFTFR</sequence>
<dbReference type="GO" id="GO:0003774">
    <property type="term" value="F:cytoskeletal motor activity"/>
    <property type="evidence" value="ECO:0007669"/>
    <property type="project" value="InterPro"/>
</dbReference>
<dbReference type="InterPro" id="IPR027417">
    <property type="entry name" value="P-loop_NTPase"/>
</dbReference>
<dbReference type="PANTHER" id="PTHR22692">
    <property type="entry name" value="MYOSIN VII, XV"/>
    <property type="match status" value="1"/>
</dbReference>
<organism evidence="7 8">
    <name type="scientific">Romanomermis culicivorax</name>
    <name type="common">Nematode worm</name>
    <dbReference type="NCBI Taxonomy" id="13658"/>
    <lineage>
        <taxon>Eukaryota</taxon>
        <taxon>Metazoa</taxon>
        <taxon>Ecdysozoa</taxon>
        <taxon>Nematoda</taxon>
        <taxon>Enoplea</taxon>
        <taxon>Dorylaimia</taxon>
        <taxon>Mermithida</taxon>
        <taxon>Mermithoidea</taxon>
        <taxon>Mermithidae</taxon>
        <taxon>Romanomermis</taxon>
    </lineage>
</organism>
<keyword evidence="7" id="KW-1185">Reference proteome</keyword>
<evidence type="ECO:0000256" key="4">
    <source>
        <dbReference type="ARBA" id="ARBA00023175"/>
    </source>
</evidence>
<dbReference type="Gene3D" id="3.40.850.10">
    <property type="entry name" value="Kinesin motor domain"/>
    <property type="match status" value="1"/>
</dbReference>
<evidence type="ECO:0000259" key="6">
    <source>
        <dbReference type="PROSITE" id="PS51456"/>
    </source>
</evidence>
<proteinExistence type="inferred from homology"/>
<dbReference type="Pfam" id="PF00063">
    <property type="entry name" value="Myosin_head"/>
    <property type="match status" value="1"/>
</dbReference>
<dbReference type="AlphaFoldDB" id="A0A915L2W9"/>
<comment type="caution">
    <text evidence="5">Lacks conserved residue(s) required for the propagation of feature annotation.</text>
</comment>